<evidence type="ECO:0000313" key="3">
    <source>
        <dbReference type="Proteomes" id="UP000242682"/>
    </source>
</evidence>
<dbReference type="Proteomes" id="UP000242682">
    <property type="component" value="Unassembled WGS sequence"/>
</dbReference>
<evidence type="ECO:0000313" key="2">
    <source>
        <dbReference type="EMBL" id="PSL42123.1"/>
    </source>
</evidence>
<dbReference type="Pfam" id="PF05709">
    <property type="entry name" value="Sipho_tail"/>
    <property type="match status" value="1"/>
</dbReference>
<feature type="domain" description="Siphovirus-type tail component RIFT-related" evidence="1">
    <location>
        <begin position="38"/>
        <end position="120"/>
    </location>
</feature>
<reference evidence="2 3" key="1">
    <citation type="submission" date="2018-03" db="EMBL/GenBank/DDBJ databases">
        <title>Genomic Encyclopedia of Type Strains, Phase III (KMG-III): the genomes of soil and plant-associated and newly described type strains.</title>
        <authorList>
            <person name="Whitman W."/>
        </authorList>
    </citation>
    <scope>NUCLEOTIDE SEQUENCE [LARGE SCALE GENOMIC DNA]</scope>
    <source>
        <strain evidence="2 3">CGMCC 1.12259</strain>
    </source>
</reference>
<sequence>MSVKLYDSNMKEIKLRGVRWLEFTPQPPEAEPHTENVWHGDIVLGKTRNSRLINTRLQYQAYDFLDYKLLRNELFAALDPIKDIWAVDQHVPGIRWHVSVQEVDIERINGKFAEVAVTLYSARPHAESIGTTLNPFTSESGIWAYGMGLEGDVAKQKYVHNTATFSIYNAGNLEVDPRESKLIIKLTSSTATASDLRITNSTTGEMWQYKGFFQSGDIITVDGVQARRNGLNIVKNTNLALISIAPGINQFKIEGITGGFEISFEFPFLYL</sequence>
<dbReference type="AlphaFoldDB" id="A0A2P8H7D3"/>
<organism evidence="2 3">
    <name type="scientific">Planomicrobium soli</name>
    <dbReference type="NCBI Taxonomy" id="1176648"/>
    <lineage>
        <taxon>Bacteria</taxon>
        <taxon>Bacillati</taxon>
        <taxon>Bacillota</taxon>
        <taxon>Bacilli</taxon>
        <taxon>Bacillales</taxon>
        <taxon>Caryophanaceae</taxon>
        <taxon>Planomicrobium</taxon>
    </lineage>
</organism>
<proteinExistence type="predicted"/>
<gene>
    <name evidence="2" type="ORF">B0H99_101371</name>
</gene>
<comment type="caution">
    <text evidence="2">The sequence shown here is derived from an EMBL/GenBank/DDBJ whole genome shotgun (WGS) entry which is preliminary data.</text>
</comment>
<name>A0A2P8H7D3_9BACL</name>
<dbReference type="InterPro" id="IPR008841">
    <property type="entry name" value="Siphovirus-type_tail_N"/>
</dbReference>
<accession>A0A2P8H7D3</accession>
<dbReference type="OrthoDB" id="2194642at2"/>
<evidence type="ECO:0000259" key="1">
    <source>
        <dbReference type="Pfam" id="PF05709"/>
    </source>
</evidence>
<keyword evidence="3" id="KW-1185">Reference proteome</keyword>
<dbReference type="EMBL" id="PYAT01000001">
    <property type="protein sequence ID" value="PSL42123.1"/>
    <property type="molecule type" value="Genomic_DNA"/>
</dbReference>
<dbReference type="RefSeq" id="WP_106531911.1">
    <property type="nucleotide sequence ID" value="NZ_PYAT01000001.1"/>
</dbReference>
<protein>
    <submittedName>
        <fullName evidence="2">Tail protein</fullName>
    </submittedName>
</protein>